<gene>
    <name evidence="10" type="primary">rnfD</name>
    <name evidence="11" type="ordered locus">STHERM_c12840</name>
</gene>
<evidence type="ECO:0000256" key="4">
    <source>
        <dbReference type="ARBA" id="ARBA00022643"/>
    </source>
</evidence>
<evidence type="ECO:0000256" key="6">
    <source>
        <dbReference type="ARBA" id="ARBA00022967"/>
    </source>
</evidence>
<feature type="transmembrane region" description="Helical" evidence="10">
    <location>
        <begin position="196"/>
        <end position="218"/>
    </location>
</feature>
<evidence type="ECO:0000313" key="12">
    <source>
        <dbReference type="Proteomes" id="UP000001296"/>
    </source>
</evidence>
<dbReference type="NCBIfam" id="TIGR01946">
    <property type="entry name" value="rnfD"/>
    <property type="match status" value="1"/>
</dbReference>
<dbReference type="PANTHER" id="PTHR30578">
    <property type="entry name" value="ELECTRON TRANSPORT COMPLEX PROTEIN RNFD"/>
    <property type="match status" value="1"/>
</dbReference>
<dbReference type="eggNOG" id="COG4658">
    <property type="taxonomic scope" value="Bacteria"/>
</dbReference>
<protein>
    <recommendedName>
        <fullName evidence="10">Ion-translocating oxidoreductase complex subunit D</fullName>
        <ecNumber evidence="10">7.-.-.-</ecNumber>
    </recommendedName>
    <alternativeName>
        <fullName evidence="10">Rnf electron transport complex subunit D</fullName>
    </alternativeName>
</protein>
<keyword evidence="10" id="KW-1003">Cell membrane</keyword>
<feature type="transmembrane region" description="Helical" evidence="10">
    <location>
        <begin position="282"/>
        <end position="301"/>
    </location>
</feature>
<comment type="similarity">
    <text evidence="10">Belongs to the NqrB/RnfD family.</text>
</comment>
<keyword evidence="6 10" id="KW-1278">Translocase</keyword>
<feature type="modified residue" description="FMN phosphoryl threonine" evidence="10">
    <location>
        <position position="163"/>
    </location>
</feature>
<evidence type="ECO:0000256" key="8">
    <source>
        <dbReference type="ARBA" id="ARBA00022989"/>
    </source>
</evidence>
<keyword evidence="9 10" id="KW-0472">Membrane</keyword>
<feature type="transmembrane region" description="Helical" evidence="10">
    <location>
        <begin position="255"/>
        <end position="273"/>
    </location>
</feature>
<evidence type="ECO:0000256" key="5">
    <source>
        <dbReference type="ARBA" id="ARBA00022692"/>
    </source>
</evidence>
<keyword evidence="8 10" id="KW-1133">Transmembrane helix</keyword>
<evidence type="ECO:0000256" key="7">
    <source>
        <dbReference type="ARBA" id="ARBA00022982"/>
    </source>
</evidence>
<evidence type="ECO:0000313" key="11">
    <source>
        <dbReference type="EMBL" id="ADN02225.1"/>
    </source>
</evidence>
<dbReference type="GO" id="GO:0022900">
    <property type="term" value="P:electron transport chain"/>
    <property type="evidence" value="ECO:0007669"/>
    <property type="project" value="UniProtKB-UniRule"/>
</dbReference>
<keyword evidence="1 10" id="KW-0813">Transport</keyword>
<dbReference type="HAMAP" id="MF_00462">
    <property type="entry name" value="RsxD_RnfD"/>
    <property type="match status" value="1"/>
</dbReference>
<comment type="subcellular location">
    <subcellularLocation>
        <location evidence="10">Cell inner membrane</location>
        <topology evidence="10">Multi-pass membrane protein</topology>
    </subcellularLocation>
</comment>
<feature type="transmembrane region" description="Helical" evidence="10">
    <location>
        <begin position="225"/>
        <end position="243"/>
    </location>
</feature>
<dbReference type="PANTHER" id="PTHR30578:SF0">
    <property type="entry name" value="ION-TRANSLOCATING OXIDOREDUCTASE COMPLEX SUBUNIT D"/>
    <property type="match status" value="1"/>
</dbReference>
<keyword evidence="10" id="KW-0997">Cell inner membrane</keyword>
<evidence type="ECO:0000256" key="9">
    <source>
        <dbReference type="ARBA" id="ARBA00023136"/>
    </source>
</evidence>
<feature type="transmembrane region" description="Helical" evidence="10">
    <location>
        <begin position="46"/>
        <end position="63"/>
    </location>
</feature>
<dbReference type="PaxDb" id="665571-STHERM_c12840"/>
<accession>E0RTJ4</accession>
<comment type="subunit">
    <text evidence="10">The complex is composed of six subunits: RnfA, RnfB, RnfC, RnfD, RnfE and RnfG.</text>
</comment>
<dbReference type="HOGENOM" id="CLU_042020_1_0_12"/>
<keyword evidence="4 10" id="KW-0288">FMN</keyword>
<dbReference type="AlphaFoldDB" id="E0RTJ4"/>
<comment type="cofactor">
    <cofactor evidence="10">
        <name>FMN</name>
        <dbReference type="ChEBI" id="CHEBI:58210"/>
    </cofactor>
</comment>
<keyword evidence="7 10" id="KW-0249">Electron transport</keyword>
<reference evidence="11 12" key="2">
    <citation type="journal article" date="2010" name="J. Bacteriol.">
        <title>Genome sequence of the polysaccharide-degrading, thermophilic anaerobe Spirochaeta thermophila DSM 6192.</title>
        <authorList>
            <person name="Angelov A."/>
            <person name="Liebl S."/>
            <person name="Ballschmiter M."/>
            <person name="Bomeke M."/>
            <person name="Lehmann R."/>
            <person name="Liesegang H."/>
            <person name="Daniel R."/>
            <person name="Liebl W."/>
        </authorList>
    </citation>
    <scope>NUCLEOTIDE SEQUENCE [LARGE SCALE GENOMIC DNA]</scope>
    <source>
        <strain evidence="12">ATCC 49972 / DSM 6192 / RI 19.B1</strain>
    </source>
</reference>
<keyword evidence="2 10" id="KW-0597">Phosphoprotein</keyword>
<dbReference type="GO" id="GO:0005886">
    <property type="term" value="C:plasma membrane"/>
    <property type="evidence" value="ECO:0007669"/>
    <property type="project" value="UniProtKB-SubCell"/>
</dbReference>
<evidence type="ECO:0000256" key="1">
    <source>
        <dbReference type="ARBA" id="ARBA00022448"/>
    </source>
</evidence>
<dbReference type="InterPro" id="IPR004338">
    <property type="entry name" value="NqrB/RnfD"/>
</dbReference>
<evidence type="ECO:0000256" key="10">
    <source>
        <dbReference type="HAMAP-Rule" id="MF_00462"/>
    </source>
</evidence>
<keyword evidence="3 10" id="KW-0285">Flavoprotein</keyword>
<feature type="transmembrane region" description="Helical" evidence="10">
    <location>
        <begin position="97"/>
        <end position="115"/>
    </location>
</feature>
<reference key="1">
    <citation type="submission" date="2009-08" db="EMBL/GenBank/DDBJ databases">
        <title>The genome sequence of Spirochaeta thermophila DSM6192.</title>
        <authorList>
            <person name="Angelov A."/>
            <person name="Mientus M."/>
            <person name="Wittenberg S."/>
            <person name="Lehmann R."/>
            <person name="Liesegang H."/>
            <person name="Daniel R."/>
            <person name="Liebl W."/>
        </authorList>
    </citation>
    <scope>NUCLEOTIDE SEQUENCE</scope>
    <source>
        <strain>DSM 6192</strain>
    </source>
</reference>
<dbReference type="EC" id="7.-.-.-" evidence="10"/>
<dbReference type="GO" id="GO:0055085">
    <property type="term" value="P:transmembrane transport"/>
    <property type="evidence" value="ECO:0007669"/>
    <property type="project" value="InterPro"/>
</dbReference>
<feature type="transmembrane region" description="Helical" evidence="10">
    <location>
        <begin position="127"/>
        <end position="144"/>
    </location>
</feature>
<name>E0RTJ4_WINT6</name>
<evidence type="ECO:0000256" key="2">
    <source>
        <dbReference type="ARBA" id="ARBA00022553"/>
    </source>
</evidence>
<dbReference type="Proteomes" id="UP000001296">
    <property type="component" value="Chromosome"/>
</dbReference>
<evidence type="ECO:0000256" key="3">
    <source>
        <dbReference type="ARBA" id="ARBA00022630"/>
    </source>
</evidence>
<proteinExistence type="inferred from homology"/>
<organism evidence="11 12">
    <name type="scientific">Winmispira thermophila (strain ATCC 49972 / DSM 6192 / RI 19.B1)</name>
    <name type="common">Spirochaeta thermophila</name>
    <dbReference type="NCBI Taxonomy" id="665571"/>
    <lineage>
        <taxon>Bacteria</taxon>
        <taxon>Pseudomonadati</taxon>
        <taxon>Spirochaetota</taxon>
        <taxon>Spirochaetia</taxon>
        <taxon>Winmispirales</taxon>
        <taxon>Winmispiraceae</taxon>
        <taxon>Winmispira</taxon>
    </lineage>
</organism>
<comment type="function">
    <text evidence="10">Part of a membrane-bound complex that couples electron transfer with translocation of ions across the membrane.</text>
</comment>
<dbReference type="InterPro" id="IPR011303">
    <property type="entry name" value="RnfD_bac"/>
</dbReference>
<dbReference type="KEGG" id="sta:STHERM_c12840"/>
<dbReference type="Pfam" id="PF03116">
    <property type="entry name" value="NQR2_RnfD_RnfE"/>
    <property type="match status" value="1"/>
</dbReference>
<keyword evidence="5 10" id="KW-0812">Transmembrane</keyword>
<sequence>MMEQKLVVSLSPHAKAPFRIQTVMLIVILALFPALIASIYFFGIRALLVELVAVGTAVFTEWFIQRILLKRPSRIHDLSAVVAGLLLAFNLPSSIPLWQVAAGAIFAVGIAKMAFGGLGTNPFNPALAGRAFMLVSFPVEMTTWPQPVVTRTLMRPDALTTATPLGVIKEGLKSGIPLDQLADKLPTWWDLFLGNVGGSLGETSALALLVGGLFLILTRVISWRIPVFYLGTLAAFTGVFHLIDPSRYADPLFHILSGGVMLGAFFMATDLVTSPMTAPGQILYAIGGGLLAGLIRLFGSYPEGCSYSILIMNAFVPLIDRAFPPVRFGARPVQTQVKEARHG</sequence>
<feature type="transmembrane region" description="Helical" evidence="10">
    <location>
        <begin position="20"/>
        <end position="40"/>
    </location>
</feature>
<dbReference type="EMBL" id="CP001698">
    <property type="protein sequence ID" value="ADN02225.1"/>
    <property type="molecule type" value="Genomic_DNA"/>
</dbReference>